<evidence type="ECO:0000313" key="2">
    <source>
        <dbReference type="Proteomes" id="UP000255508"/>
    </source>
</evidence>
<name>A0A370DX28_9GAMM</name>
<evidence type="ECO:0000313" key="1">
    <source>
        <dbReference type="EMBL" id="RDH90527.1"/>
    </source>
</evidence>
<comment type="caution">
    <text evidence="1">The sequence shown here is derived from an EMBL/GenBank/DDBJ whole genome shotgun (WGS) entry which is preliminary data.</text>
</comment>
<proteinExistence type="predicted"/>
<sequence>MRKGIMILDEYSVKSFPAKQISHAKIRDFKGLENEAIILVDLPPPSRKDGDIAAHYVAMSRARAVLSLVYRSTR</sequence>
<dbReference type="EMBL" id="QFXD01000158">
    <property type="protein sequence ID" value="RDH90527.1"/>
    <property type="molecule type" value="Genomic_DNA"/>
</dbReference>
<protein>
    <recommendedName>
        <fullName evidence="3">UvrD-like helicase C-terminal domain-containing protein</fullName>
    </recommendedName>
</protein>
<reference evidence="1 2" key="1">
    <citation type="journal article" date="2018" name="ISME J.">
        <title>Endosymbiont genomes yield clues of tubeworm success.</title>
        <authorList>
            <person name="Li Y."/>
            <person name="Liles M.R."/>
            <person name="Halanych K.M."/>
        </authorList>
    </citation>
    <scope>NUCLEOTIDE SEQUENCE [LARGE SCALE GENOMIC DNA]</scope>
    <source>
        <strain evidence="1">A1422</strain>
    </source>
</reference>
<evidence type="ECO:0008006" key="3">
    <source>
        <dbReference type="Google" id="ProtNLM"/>
    </source>
</evidence>
<accession>A0A370DX28</accession>
<organism evidence="1 2">
    <name type="scientific">endosymbiont of Lamellibrachia luymesi</name>
    <dbReference type="NCBI Taxonomy" id="2200907"/>
    <lineage>
        <taxon>Bacteria</taxon>
        <taxon>Pseudomonadati</taxon>
        <taxon>Pseudomonadota</taxon>
        <taxon>Gammaproteobacteria</taxon>
        <taxon>sulfur-oxidizing symbionts</taxon>
    </lineage>
</organism>
<dbReference type="AlphaFoldDB" id="A0A370DX28"/>
<gene>
    <name evidence="1" type="ORF">DIZ79_08900</name>
</gene>
<dbReference type="Proteomes" id="UP000255508">
    <property type="component" value="Unassembled WGS sequence"/>
</dbReference>